<dbReference type="SUPFAM" id="SSF55729">
    <property type="entry name" value="Acyl-CoA N-acyltransferases (Nat)"/>
    <property type="match status" value="1"/>
</dbReference>
<dbReference type="PROSITE" id="PS51186">
    <property type="entry name" value="GNAT"/>
    <property type="match status" value="1"/>
</dbReference>
<organism evidence="2 3">
    <name type="scientific">Kibdelosporangium banguiense</name>
    <dbReference type="NCBI Taxonomy" id="1365924"/>
    <lineage>
        <taxon>Bacteria</taxon>
        <taxon>Bacillati</taxon>
        <taxon>Actinomycetota</taxon>
        <taxon>Actinomycetes</taxon>
        <taxon>Pseudonocardiales</taxon>
        <taxon>Pseudonocardiaceae</taxon>
        <taxon>Kibdelosporangium</taxon>
    </lineage>
</organism>
<dbReference type="CDD" id="cd04301">
    <property type="entry name" value="NAT_SF"/>
    <property type="match status" value="1"/>
</dbReference>
<sequence length="165" mass="17370">MWITRTETSSDVAAVRSIVLAAFETALEADLVDALREDPAWIDGLSWVAETSAGEVAGYTLLTRCHIGETPALCLAPVAVSPEHQRTGAGGAVIRSALAAATEMGERFVTVLGHPEYYPKFGFGRASAAGITIPMDVPDEAMMAMSLDGSPLPSGMVRYAKPFGI</sequence>
<dbReference type="Proteomes" id="UP001519332">
    <property type="component" value="Unassembled WGS sequence"/>
</dbReference>
<comment type="caution">
    <text evidence="2">The sequence shown here is derived from an EMBL/GenBank/DDBJ whole genome shotgun (WGS) entry which is preliminary data.</text>
</comment>
<dbReference type="Pfam" id="PF13508">
    <property type="entry name" value="Acetyltransf_7"/>
    <property type="match status" value="1"/>
</dbReference>
<evidence type="ECO:0000259" key="1">
    <source>
        <dbReference type="PROSITE" id="PS51186"/>
    </source>
</evidence>
<accession>A0ABS4TSI8</accession>
<evidence type="ECO:0000313" key="2">
    <source>
        <dbReference type="EMBL" id="MBP2327367.1"/>
    </source>
</evidence>
<keyword evidence="3" id="KW-1185">Reference proteome</keyword>
<dbReference type="RefSeq" id="WP_209644325.1">
    <property type="nucleotide sequence ID" value="NZ_JAGINW010000001.1"/>
</dbReference>
<reference evidence="2 3" key="1">
    <citation type="submission" date="2021-03" db="EMBL/GenBank/DDBJ databases">
        <title>Sequencing the genomes of 1000 actinobacteria strains.</title>
        <authorList>
            <person name="Klenk H.-P."/>
        </authorList>
    </citation>
    <scope>NUCLEOTIDE SEQUENCE [LARGE SCALE GENOMIC DNA]</scope>
    <source>
        <strain evidence="2 3">DSM 46670</strain>
    </source>
</reference>
<evidence type="ECO:0000313" key="3">
    <source>
        <dbReference type="Proteomes" id="UP001519332"/>
    </source>
</evidence>
<dbReference type="InterPro" id="IPR000182">
    <property type="entry name" value="GNAT_dom"/>
</dbReference>
<dbReference type="EMBL" id="JAGINW010000001">
    <property type="protein sequence ID" value="MBP2327367.1"/>
    <property type="molecule type" value="Genomic_DNA"/>
</dbReference>
<gene>
    <name evidence="2" type="ORF">JOF56_007752</name>
</gene>
<dbReference type="Gene3D" id="3.40.630.30">
    <property type="match status" value="1"/>
</dbReference>
<dbReference type="InterPro" id="IPR016181">
    <property type="entry name" value="Acyl_CoA_acyltransferase"/>
</dbReference>
<feature type="domain" description="N-acetyltransferase" evidence="1">
    <location>
        <begin position="2"/>
        <end position="148"/>
    </location>
</feature>
<proteinExistence type="predicted"/>
<protein>
    <submittedName>
        <fullName evidence="2">N-acetyltransferase YhbS</fullName>
    </submittedName>
</protein>
<name>A0ABS4TSI8_9PSEU</name>